<reference evidence="3 4" key="1">
    <citation type="submission" date="2018-09" db="EMBL/GenBank/DDBJ databases">
        <title>Micromonospora sp. nov. MS1-9, isolated from a root of Musa sp.</title>
        <authorList>
            <person name="Kuncharoen N."/>
            <person name="Kudo T."/>
            <person name="Ohkuma M."/>
            <person name="Yuki M."/>
            <person name="Tanasupawat S."/>
        </authorList>
    </citation>
    <scope>NUCLEOTIDE SEQUENCE [LARGE SCALE GENOMIC DNA]</scope>
    <source>
        <strain evidence="3 4">NGC1-4</strain>
    </source>
</reference>
<proteinExistence type="predicted"/>
<feature type="compositionally biased region" description="Low complexity" evidence="1">
    <location>
        <begin position="97"/>
        <end position="108"/>
    </location>
</feature>
<name>A0ABX9RF89_9ACTN</name>
<dbReference type="EMBL" id="RAZS01000002">
    <property type="protein sequence ID" value="RKN22400.1"/>
    <property type="molecule type" value="Genomic_DNA"/>
</dbReference>
<keyword evidence="4" id="KW-1185">Reference proteome</keyword>
<feature type="transmembrane region" description="Helical" evidence="2">
    <location>
        <begin position="40"/>
        <end position="60"/>
    </location>
</feature>
<sequence>MNEADRLREAMRVTESTDQGMLDLAAVVREGRRLRGRRRLAGAGAAGLVLAVAVAVPVALRPGGPPPQRPADAMTTASVAAPTATPTAGPETPPTAGPTTGTPVSPGGTDRKPTGAVVSSGIRYGAQERVFYFVPVDVPSVPRVKIGLVAGRRDTDGRLTPDVLINDVAGRDRHEGFHEIGYDQQGERQFVPPVPTFGYFVGPAMRIVGTVDGRQVNAELARWSADPRVVIFWFDPTTLAPGVRLDGILAYDKRGARL</sequence>
<keyword evidence="2" id="KW-1133">Transmembrane helix</keyword>
<evidence type="ECO:0000313" key="4">
    <source>
        <dbReference type="Proteomes" id="UP000271548"/>
    </source>
</evidence>
<evidence type="ECO:0000313" key="3">
    <source>
        <dbReference type="EMBL" id="RKN22400.1"/>
    </source>
</evidence>
<protein>
    <submittedName>
        <fullName evidence="3">Uncharacterized protein</fullName>
    </submittedName>
</protein>
<organism evidence="3 4">
    <name type="scientific">Micromonospora musae</name>
    <dbReference type="NCBI Taxonomy" id="1894970"/>
    <lineage>
        <taxon>Bacteria</taxon>
        <taxon>Bacillati</taxon>
        <taxon>Actinomycetota</taxon>
        <taxon>Actinomycetes</taxon>
        <taxon>Micromonosporales</taxon>
        <taxon>Micromonosporaceae</taxon>
        <taxon>Micromonospora</taxon>
    </lineage>
</organism>
<dbReference type="Proteomes" id="UP000271548">
    <property type="component" value="Unassembled WGS sequence"/>
</dbReference>
<dbReference type="RefSeq" id="WP_120674753.1">
    <property type="nucleotide sequence ID" value="NZ_RAZS01000002.1"/>
</dbReference>
<comment type="caution">
    <text evidence="3">The sequence shown here is derived from an EMBL/GenBank/DDBJ whole genome shotgun (WGS) entry which is preliminary data.</text>
</comment>
<gene>
    <name evidence="3" type="ORF">D7147_06920</name>
</gene>
<evidence type="ECO:0000256" key="1">
    <source>
        <dbReference type="SAM" id="MobiDB-lite"/>
    </source>
</evidence>
<keyword evidence="2" id="KW-0472">Membrane</keyword>
<accession>A0ABX9RF89</accession>
<feature type="compositionally biased region" description="Low complexity" evidence="1">
    <location>
        <begin position="75"/>
        <end position="90"/>
    </location>
</feature>
<feature type="region of interest" description="Disordered" evidence="1">
    <location>
        <begin position="63"/>
        <end position="116"/>
    </location>
</feature>
<evidence type="ECO:0000256" key="2">
    <source>
        <dbReference type="SAM" id="Phobius"/>
    </source>
</evidence>
<keyword evidence="2" id="KW-0812">Transmembrane</keyword>